<sequence>MDKNYIKNNLETIFENFQNMIKVETVVGQAVHIGDTILVPFVDITFGFGTGGVNGKEETGRQSGGGGGGAKMEPTAVLVIKGDRVEMFSIKKGGYQASAFEKLLTMAPEIIDKLKKDKYIYIKDEDETTAAAESVQSDAKL</sequence>
<evidence type="ECO:0000313" key="2">
    <source>
        <dbReference type="Proteomes" id="UP000591071"/>
    </source>
</evidence>
<dbReference type="PANTHER" id="PTHR39162:SF1">
    <property type="entry name" value="SPORULATION PROTEIN YTFJ"/>
    <property type="match status" value="1"/>
</dbReference>
<dbReference type="PANTHER" id="PTHR39162">
    <property type="entry name" value="GLL3345 PROTEIN"/>
    <property type="match status" value="1"/>
</dbReference>
<evidence type="ECO:0000313" key="1">
    <source>
        <dbReference type="EMBL" id="NME27830.1"/>
    </source>
</evidence>
<dbReference type="InterPro" id="IPR014229">
    <property type="entry name" value="Spore_YtfJ"/>
</dbReference>
<accession>A0A848BRR1</accession>
<dbReference type="AlphaFoldDB" id="A0A848BRR1"/>
<dbReference type="PIRSF" id="PIRSF021377">
    <property type="entry name" value="YtfJ"/>
    <property type="match status" value="1"/>
</dbReference>
<dbReference type="EMBL" id="JABAFG010000005">
    <property type="protein sequence ID" value="NME27830.1"/>
    <property type="molecule type" value="Genomic_DNA"/>
</dbReference>
<dbReference type="RefSeq" id="WP_170087333.1">
    <property type="nucleotide sequence ID" value="NZ_JABAFG010000005.1"/>
</dbReference>
<reference evidence="1 2" key="1">
    <citation type="submission" date="2020-04" db="EMBL/GenBank/DDBJ databases">
        <authorList>
            <person name="Hitch T.C.A."/>
            <person name="Wylensek D."/>
            <person name="Clavel T."/>
        </authorList>
    </citation>
    <scope>NUCLEOTIDE SEQUENCE [LARGE SCALE GENOMIC DNA]</scope>
    <source>
        <strain evidence="1 2">Oil-RF-744-FAT-WT-6-1</strain>
    </source>
</reference>
<dbReference type="Pfam" id="PF09579">
    <property type="entry name" value="Spore_YtfJ"/>
    <property type="match status" value="1"/>
</dbReference>
<comment type="caution">
    <text evidence="1">The sequence shown here is derived from an EMBL/GenBank/DDBJ whole genome shotgun (WGS) entry which is preliminary data.</text>
</comment>
<gene>
    <name evidence="1" type="ORF">HF872_04225</name>
</gene>
<dbReference type="Proteomes" id="UP000591071">
    <property type="component" value="Unassembled WGS sequence"/>
</dbReference>
<protein>
    <submittedName>
        <fullName evidence="1">Sporulation protein</fullName>
    </submittedName>
</protein>
<proteinExistence type="predicted"/>
<organism evidence="1 2">
    <name type="scientific">Megasphaera hexanoica</name>
    <dbReference type="NCBI Taxonomy" id="1675036"/>
    <lineage>
        <taxon>Bacteria</taxon>
        <taxon>Bacillati</taxon>
        <taxon>Bacillota</taxon>
        <taxon>Negativicutes</taxon>
        <taxon>Veillonellales</taxon>
        <taxon>Veillonellaceae</taxon>
        <taxon>Megasphaera</taxon>
    </lineage>
</organism>
<name>A0A848BRR1_9FIRM</name>